<dbReference type="InterPro" id="IPR036322">
    <property type="entry name" value="WD40_repeat_dom_sf"/>
</dbReference>
<sequence>MGGPAGSLEELQCLTGHTDRVWQVSWSPSGDMLASCGGDRTVRIWRRDPGAQPERWLCAAILDDTHTRTIRSACWSPCGRYLATASFDRTTAVWQHAGGVWEVVAMLEGHESEVKEVAWNPNGGLLATCSRDKSVWLWEVQPGQEYEVVDVKHGHSQDVKTVRWHPQGEVLVSASYDDSIKLWVEEDDEWVCAQTLAGPGVGHTSTVWEVAFDAAGQRMVSCSDDCTLRVWSCRKEAGQQRWHLLSTLSGYHDRTIFSVDWSRQGLIASGCADNAIRIFGEGGAGDDSSAAEPSGSGVGSFAMLCKREQAHPLDINCVRWHPTDPGLLASAGDDCCIKLWRWRPDAC</sequence>
<evidence type="ECO:0000256" key="1">
    <source>
        <dbReference type="ARBA" id="ARBA00022574"/>
    </source>
</evidence>
<feature type="repeat" description="WD" evidence="4">
    <location>
        <begin position="200"/>
        <end position="232"/>
    </location>
</feature>
<dbReference type="InterPro" id="IPR028608">
    <property type="entry name" value="CIAO1/Cia1"/>
</dbReference>
<dbReference type="STRING" id="554065.E1Z4N9"/>
<dbReference type="GO" id="GO:0097361">
    <property type="term" value="C:cytosolic [4Fe-4S] assembly targeting complex"/>
    <property type="evidence" value="ECO:0007669"/>
    <property type="project" value="InterPro"/>
</dbReference>
<dbReference type="Gene3D" id="2.130.10.10">
    <property type="entry name" value="YVTN repeat-like/Quinoprotein amine dehydrogenase"/>
    <property type="match status" value="2"/>
</dbReference>
<feature type="repeat" description="WD" evidence="4">
    <location>
        <begin position="152"/>
        <end position="183"/>
    </location>
</feature>
<evidence type="ECO:0000256" key="2">
    <source>
        <dbReference type="ARBA" id="ARBA00022737"/>
    </source>
</evidence>
<dbReference type="Pfam" id="PF00400">
    <property type="entry name" value="WD40"/>
    <property type="match status" value="7"/>
</dbReference>
<dbReference type="GeneID" id="17358479"/>
<dbReference type="EMBL" id="GL433836">
    <property type="protein sequence ID" value="EFN59089.1"/>
    <property type="molecule type" value="Genomic_DNA"/>
</dbReference>
<dbReference type="Proteomes" id="UP000008141">
    <property type="component" value="Unassembled WGS sequence"/>
</dbReference>
<comment type="function">
    <text evidence="3">Essential component of the cytosolic iron-sulfur (Fe/S) protein assembly machinery. Required for the maturation of extramitochondrial Fe/S proteins.</text>
</comment>
<dbReference type="GO" id="GO:0016226">
    <property type="term" value="P:iron-sulfur cluster assembly"/>
    <property type="evidence" value="ECO:0007669"/>
    <property type="project" value="UniProtKB-UniRule"/>
</dbReference>
<dbReference type="OrthoDB" id="284782at2759"/>
<evidence type="ECO:0000256" key="4">
    <source>
        <dbReference type="PROSITE-ProRule" id="PRU00221"/>
    </source>
</evidence>
<dbReference type="PROSITE" id="PS50294">
    <property type="entry name" value="WD_REPEATS_REGION"/>
    <property type="match status" value="6"/>
</dbReference>
<proteinExistence type="inferred from homology"/>
<gene>
    <name evidence="5" type="ORF">CHLNCDRAFT_18866</name>
</gene>
<dbReference type="eggNOG" id="KOG0645">
    <property type="taxonomic scope" value="Eukaryota"/>
</dbReference>
<keyword evidence="1 4" id="KW-0853">WD repeat</keyword>
<dbReference type="FunCoup" id="E1Z4N9">
    <property type="interactions" value="1787"/>
</dbReference>
<dbReference type="KEGG" id="cvr:CHLNCDRAFT_18866"/>
<dbReference type="HAMAP" id="MF_03037">
    <property type="entry name" value="ciao1"/>
    <property type="match status" value="1"/>
</dbReference>
<organism evidence="6">
    <name type="scientific">Chlorella variabilis</name>
    <name type="common">Green alga</name>
    <dbReference type="NCBI Taxonomy" id="554065"/>
    <lineage>
        <taxon>Eukaryota</taxon>
        <taxon>Viridiplantae</taxon>
        <taxon>Chlorophyta</taxon>
        <taxon>core chlorophytes</taxon>
        <taxon>Trebouxiophyceae</taxon>
        <taxon>Chlorellales</taxon>
        <taxon>Chlorellaceae</taxon>
        <taxon>Chlorella clade</taxon>
        <taxon>Chlorella</taxon>
    </lineage>
</organism>
<dbReference type="InterPro" id="IPR019775">
    <property type="entry name" value="WD40_repeat_CS"/>
</dbReference>
<dbReference type="PROSITE" id="PS50082">
    <property type="entry name" value="WD_REPEATS_2"/>
    <property type="match status" value="6"/>
</dbReference>
<keyword evidence="2" id="KW-0677">Repeat</keyword>
<evidence type="ECO:0000313" key="6">
    <source>
        <dbReference type="Proteomes" id="UP000008141"/>
    </source>
</evidence>
<dbReference type="PROSITE" id="PS00678">
    <property type="entry name" value="WD_REPEATS_1"/>
    <property type="match status" value="1"/>
</dbReference>
<dbReference type="PANTHER" id="PTHR19920">
    <property type="entry name" value="WD40 PROTEIN CIAO1"/>
    <property type="match status" value="1"/>
</dbReference>
<dbReference type="SMART" id="SM00320">
    <property type="entry name" value="WD40"/>
    <property type="match status" value="7"/>
</dbReference>
<feature type="repeat" description="WD" evidence="4">
    <location>
        <begin position="63"/>
        <end position="95"/>
    </location>
</feature>
<feature type="repeat" description="WD" evidence="4">
    <location>
        <begin position="14"/>
        <end position="45"/>
    </location>
</feature>
<dbReference type="InterPro" id="IPR001680">
    <property type="entry name" value="WD40_rpt"/>
</dbReference>
<dbReference type="RefSeq" id="XP_005851191.1">
    <property type="nucleotide sequence ID" value="XM_005851129.1"/>
</dbReference>
<keyword evidence="6" id="KW-1185">Reference proteome</keyword>
<dbReference type="InParanoid" id="E1Z4N9"/>
<name>E1Z4N9_CHLVA</name>
<dbReference type="FunFam" id="2.130.10.10:FF:000136">
    <property type="entry name" value="Probable cytosolic iron-sulfur protein assembly protein CIAO1"/>
    <property type="match status" value="1"/>
</dbReference>
<dbReference type="PANTHER" id="PTHR19920:SF0">
    <property type="entry name" value="CYTOSOLIC IRON-SULFUR PROTEIN ASSEMBLY PROTEIN CIAO1-RELATED"/>
    <property type="match status" value="1"/>
</dbReference>
<dbReference type="OMA" id="IREIRWS"/>
<comment type="similarity">
    <text evidence="3">Belongs to the WD repeat CIA1 family.</text>
</comment>
<evidence type="ECO:0000313" key="5">
    <source>
        <dbReference type="EMBL" id="EFN59089.1"/>
    </source>
</evidence>
<evidence type="ECO:0000256" key="3">
    <source>
        <dbReference type="HAMAP-Rule" id="MF_03037"/>
    </source>
</evidence>
<dbReference type="CDD" id="cd00200">
    <property type="entry name" value="WD40"/>
    <property type="match status" value="1"/>
</dbReference>
<reference evidence="5 6" key="1">
    <citation type="journal article" date="2010" name="Plant Cell">
        <title>The Chlorella variabilis NC64A genome reveals adaptation to photosymbiosis, coevolution with viruses, and cryptic sex.</title>
        <authorList>
            <person name="Blanc G."/>
            <person name="Duncan G."/>
            <person name="Agarkova I."/>
            <person name="Borodovsky M."/>
            <person name="Gurnon J."/>
            <person name="Kuo A."/>
            <person name="Lindquist E."/>
            <person name="Lucas S."/>
            <person name="Pangilinan J."/>
            <person name="Polle J."/>
            <person name="Salamov A."/>
            <person name="Terry A."/>
            <person name="Yamada T."/>
            <person name="Dunigan D.D."/>
            <person name="Grigoriev I.V."/>
            <person name="Claverie J.M."/>
            <person name="Van Etten J.L."/>
        </authorList>
    </citation>
    <scope>NUCLEOTIDE SEQUENCE [LARGE SCALE GENOMIC DNA]</scope>
    <source>
        <strain evidence="5 6">NC64A</strain>
    </source>
</reference>
<feature type="repeat" description="WD" evidence="4">
    <location>
        <begin position="308"/>
        <end position="347"/>
    </location>
</feature>
<feature type="repeat" description="WD" evidence="4">
    <location>
        <begin position="107"/>
        <end position="148"/>
    </location>
</feature>
<accession>E1Z4N9</accession>
<dbReference type="SUPFAM" id="SSF50978">
    <property type="entry name" value="WD40 repeat-like"/>
    <property type="match status" value="1"/>
</dbReference>
<dbReference type="AlphaFoldDB" id="E1Z4N9"/>
<protein>
    <recommendedName>
        <fullName evidence="3">Probable cytosolic iron-sulfur protein assembly protein CIAO1 homolog</fullName>
    </recommendedName>
</protein>
<dbReference type="InterPro" id="IPR015943">
    <property type="entry name" value="WD40/YVTN_repeat-like_dom_sf"/>
</dbReference>